<keyword evidence="1" id="KW-0472">Membrane</keyword>
<keyword evidence="1" id="KW-1133">Transmembrane helix</keyword>
<evidence type="ECO:0000256" key="1">
    <source>
        <dbReference type="SAM" id="Phobius"/>
    </source>
</evidence>
<organism evidence="2 3">
    <name type="scientific">Plakobranchus ocellatus</name>
    <dbReference type="NCBI Taxonomy" id="259542"/>
    <lineage>
        <taxon>Eukaryota</taxon>
        <taxon>Metazoa</taxon>
        <taxon>Spiralia</taxon>
        <taxon>Lophotrochozoa</taxon>
        <taxon>Mollusca</taxon>
        <taxon>Gastropoda</taxon>
        <taxon>Heterobranchia</taxon>
        <taxon>Euthyneura</taxon>
        <taxon>Panpulmonata</taxon>
        <taxon>Sacoglossa</taxon>
        <taxon>Placobranchoidea</taxon>
        <taxon>Plakobranchidae</taxon>
        <taxon>Plakobranchus</taxon>
    </lineage>
</organism>
<dbReference type="EMBL" id="BLXT01002832">
    <property type="protein sequence ID" value="GFN98212.1"/>
    <property type="molecule type" value="Genomic_DNA"/>
</dbReference>
<protein>
    <submittedName>
        <fullName evidence="2">Uncharacterized protein</fullName>
    </submittedName>
</protein>
<gene>
    <name evidence="2" type="ORF">PoB_002471800</name>
</gene>
<keyword evidence="3" id="KW-1185">Reference proteome</keyword>
<comment type="caution">
    <text evidence="2">The sequence shown here is derived from an EMBL/GenBank/DDBJ whole genome shotgun (WGS) entry which is preliminary data.</text>
</comment>
<name>A0AAV3ZUW0_9GAST</name>
<evidence type="ECO:0000313" key="2">
    <source>
        <dbReference type="EMBL" id="GFN98212.1"/>
    </source>
</evidence>
<dbReference type="AlphaFoldDB" id="A0AAV3ZUW0"/>
<dbReference type="Proteomes" id="UP000735302">
    <property type="component" value="Unassembled WGS sequence"/>
</dbReference>
<sequence>MGLIAHTISSKSKTKRWPMLMFFNILAVGSVAASMMYNTMYPMEQISKADNRWEFQLNISKDLRLPQNERRRKTLRLHKQLTLPLIFFLAAIHSQYQHHFNHLP</sequence>
<reference evidence="2 3" key="1">
    <citation type="journal article" date="2021" name="Elife">
        <title>Chloroplast acquisition without the gene transfer in kleptoplastic sea slugs, Plakobranchus ocellatus.</title>
        <authorList>
            <person name="Maeda T."/>
            <person name="Takahashi S."/>
            <person name="Yoshida T."/>
            <person name="Shimamura S."/>
            <person name="Takaki Y."/>
            <person name="Nagai Y."/>
            <person name="Toyoda A."/>
            <person name="Suzuki Y."/>
            <person name="Arimoto A."/>
            <person name="Ishii H."/>
            <person name="Satoh N."/>
            <person name="Nishiyama T."/>
            <person name="Hasebe M."/>
            <person name="Maruyama T."/>
            <person name="Minagawa J."/>
            <person name="Obokata J."/>
            <person name="Shigenobu S."/>
        </authorList>
    </citation>
    <scope>NUCLEOTIDE SEQUENCE [LARGE SCALE GENOMIC DNA]</scope>
</reference>
<evidence type="ECO:0000313" key="3">
    <source>
        <dbReference type="Proteomes" id="UP000735302"/>
    </source>
</evidence>
<feature type="transmembrane region" description="Helical" evidence="1">
    <location>
        <begin position="20"/>
        <end position="38"/>
    </location>
</feature>
<proteinExistence type="predicted"/>
<accession>A0AAV3ZUW0</accession>
<keyword evidence="1" id="KW-0812">Transmembrane</keyword>